<dbReference type="Proteomes" id="UP000009049">
    <property type="component" value="Chromosome"/>
</dbReference>
<dbReference type="EMBL" id="CP001712">
    <property type="protein sequence ID" value="EAR16769.1"/>
    <property type="molecule type" value="Genomic_DNA"/>
</dbReference>
<dbReference type="KEGG" id="rbi:RB2501_07705"/>
<keyword evidence="2 5" id="KW-0812">Transmembrane</keyword>
<evidence type="ECO:0000256" key="1">
    <source>
        <dbReference type="ARBA" id="ARBA00004141"/>
    </source>
</evidence>
<accession>A4CIL1</accession>
<dbReference type="GO" id="GO:0016020">
    <property type="term" value="C:membrane"/>
    <property type="evidence" value="ECO:0007669"/>
    <property type="project" value="UniProtKB-SubCell"/>
</dbReference>
<keyword evidence="4 5" id="KW-0472">Membrane</keyword>
<keyword evidence="7" id="KW-1185">Reference proteome</keyword>
<evidence type="ECO:0000313" key="7">
    <source>
        <dbReference type="Proteomes" id="UP000009049"/>
    </source>
</evidence>
<reference evidence="6 7" key="1">
    <citation type="journal article" date="2009" name="J. Bacteriol.">
        <title>Complete genome sequence of Robiginitalea biformata HTCC2501.</title>
        <authorList>
            <person name="Oh H.M."/>
            <person name="Giovannoni S.J."/>
            <person name="Lee K."/>
            <person name="Ferriera S."/>
            <person name="Johnson J."/>
            <person name="Cho J.C."/>
        </authorList>
    </citation>
    <scope>NUCLEOTIDE SEQUENCE [LARGE SCALE GENOMIC DNA]</scope>
    <source>
        <strain evidence="7">ATCC BAA-864 / HTCC2501 / KCTC 12146</strain>
    </source>
</reference>
<dbReference type="GO" id="GO:0009403">
    <property type="term" value="P:toxin biosynthetic process"/>
    <property type="evidence" value="ECO:0007669"/>
    <property type="project" value="InterPro"/>
</dbReference>
<evidence type="ECO:0000256" key="2">
    <source>
        <dbReference type="ARBA" id="ARBA00022692"/>
    </source>
</evidence>
<evidence type="ECO:0000313" key="6">
    <source>
        <dbReference type="EMBL" id="EAR16769.1"/>
    </source>
</evidence>
<dbReference type="InterPro" id="IPR003825">
    <property type="entry name" value="Colicin-V_CvpA"/>
</dbReference>
<evidence type="ECO:0000256" key="3">
    <source>
        <dbReference type="ARBA" id="ARBA00022989"/>
    </source>
</evidence>
<dbReference type="RefSeq" id="WP_015753525.1">
    <property type="nucleotide sequence ID" value="NC_013222.1"/>
</dbReference>
<evidence type="ECO:0000256" key="4">
    <source>
        <dbReference type="ARBA" id="ARBA00023136"/>
    </source>
</evidence>
<dbReference type="AlphaFoldDB" id="A4CIL1"/>
<dbReference type="PANTHER" id="PTHR37306:SF1">
    <property type="entry name" value="COLICIN V PRODUCTION PROTEIN"/>
    <property type="match status" value="1"/>
</dbReference>
<protein>
    <recommendedName>
        <fullName evidence="8">Colicin V production protein</fullName>
    </recommendedName>
</protein>
<dbReference type="PANTHER" id="PTHR37306">
    <property type="entry name" value="COLICIN V PRODUCTION PROTEIN"/>
    <property type="match status" value="1"/>
</dbReference>
<gene>
    <name evidence="6" type="ordered locus">RB2501_07705</name>
</gene>
<dbReference type="STRING" id="313596.RB2501_07705"/>
<evidence type="ECO:0008006" key="8">
    <source>
        <dbReference type="Google" id="ProtNLM"/>
    </source>
</evidence>
<comment type="subcellular location">
    <subcellularLocation>
        <location evidence="1">Membrane</location>
        <topology evidence="1">Multi-pass membrane protein</topology>
    </subcellularLocation>
</comment>
<dbReference type="Pfam" id="PF02674">
    <property type="entry name" value="Colicin_V"/>
    <property type="match status" value="1"/>
</dbReference>
<dbReference type="eggNOG" id="COG1286">
    <property type="taxonomic scope" value="Bacteria"/>
</dbReference>
<dbReference type="OrthoDB" id="9799585at2"/>
<feature type="transmembrane region" description="Helical" evidence="5">
    <location>
        <begin position="61"/>
        <end position="81"/>
    </location>
</feature>
<organism evidence="6 7">
    <name type="scientific">Robiginitalea biformata (strain ATCC BAA-864 / DSM 15991 / KCTC 12146 / HTCC2501)</name>
    <dbReference type="NCBI Taxonomy" id="313596"/>
    <lineage>
        <taxon>Bacteria</taxon>
        <taxon>Pseudomonadati</taxon>
        <taxon>Bacteroidota</taxon>
        <taxon>Flavobacteriia</taxon>
        <taxon>Flavobacteriales</taxon>
        <taxon>Flavobacteriaceae</taxon>
        <taxon>Robiginitalea</taxon>
    </lineage>
</organism>
<feature type="transmembrane region" description="Helical" evidence="5">
    <location>
        <begin position="24"/>
        <end position="49"/>
    </location>
</feature>
<evidence type="ECO:0000256" key="5">
    <source>
        <dbReference type="SAM" id="Phobius"/>
    </source>
</evidence>
<dbReference type="HOGENOM" id="CLU_092720_5_2_10"/>
<name>A4CIL1_ROBBH</name>
<keyword evidence="3 5" id="KW-1133">Transmembrane helix</keyword>
<feature type="transmembrane region" description="Helical" evidence="5">
    <location>
        <begin position="101"/>
        <end position="122"/>
    </location>
</feature>
<sequence>MGFIDVILGLLLVYGLYKGFRNGLILEIASIAALIAGIYGAIHFSYIAAGYLSQRLDWSPYYLKLTAFLITFLAIVIAVHLLGKLLTRVAEMILVGFLNRLGGAVFGVVKVAVILGALLIFFERANRTLGVGDSDAVRESVLYGPVREVGAFVFSRVLEPAPRETEVPASR</sequence>
<proteinExistence type="predicted"/>